<dbReference type="PANTHER" id="PTHR33476:SF24">
    <property type="entry name" value="PROTEIN POLAR LOCALIZATION DURING ASYMMETRIC DIVISION AND REDISTRIBUTION"/>
    <property type="match status" value="1"/>
</dbReference>
<evidence type="ECO:0000313" key="4">
    <source>
        <dbReference type="Proteomes" id="UP000324897"/>
    </source>
</evidence>
<feature type="compositionally biased region" description="Basic and acidic residues" evidence="2">
    <location>
        <begin position="194"/>
        <end position="211"/>
    </location>
</feature>
<dbReference type="OrthoDB" id="1916242at2759"/>
<feature type="region of interest" description="Disordered" evidence="2">
    <location>
        <begin position="70"/>
        <end position="102"/>
    </location>
</feature>
<feature type="compositionally biased region" description="Acidic residues" evidence="2">
    <location>
        <begin position="226"/>
        <end position="238"/>
    </location>
</feature>
<evidence type="ECO:0000256" key="1">
    <source>
        <dbReference type="SAM" id="Coils"/>
    </source>
</evidence>
<dbReference type="AlphaFoldDB" id="A0A5J9V9X2"/>
<organism evidence="3 4">
    <name type="scientific">Eragrostis curvula</name>
    <name type="common">weeping love grass</name>
    <dbReference type="NCBI Taxonomy" id="38414"/>
    <lineage>
        <taxon>Eukaryota</taxon>
        <taxon>Viridiplantae</taxon>
        <taxon>Streptophyta</taxon>
        <taxon>Embryophyta</taxon>
        <taxon>Tracheophyta</taxon>
        <taxon>Spermatophyta</taxon>
        <taxon>Magnoliopsida</taxon>
        <taxon>Liliopsida</taxon>
        <taxon>Poales</taxon>
        <taxon>Poaceae</taxon>
        <taxon>PACMAD clade</taxon>
        <taxon>Chloridoideae</taxon>
        <taxon>Eragrostideae</taxon>
        <taxon>Eragrostidinae</taxon>
        <taxon>Eragrostis</taxon>
    </lineage>
</organism>
<dbReference type="Proteomes" id="UP000324897">
    <property type="component" value="Chromosome 1"/>
</dbReference>
<sequence length="333" mass="36444">MASTGDATPGEAEAGSTKKNRRRISDYLGDSDGGELEASPPSPETPPQLRLPRFTCARFRFVRLGRKRGGRKEVAAAARSEDASLDASGTKQAETSTSNASAESSFGLSMLLLLARTCVELNRMAEVRAQMETLLNEIRDEAASRMKASADQVIGTPGTCCNLLQPSSTTVSSSCTSDTDTNRHATTSSCTEEIAPREGESKPTEKGELEAEHAQHRLLECNMEQETSESSDDDFIELDDGRFGGGSDLKWDVDVGDEDSDEESTGAQDQDGGVGAIELERRLHELLHRRNRERIEELESALRRAEQKLMEKEMEARMWQDTATLALQPRDGQ</sequence>
<keyword evidence="4" id="KW-1185">Reference proteome</keyword>
<proteinExistence type="predicted"/>
<dbReference type="EMBL" id="RWGY01000011">
    <property type="protein sequence ID" value="TVU32853.1"/>
    <property type="molecule type" value="Genomic_DNA"/>
</dbReference>
<evidence type="ECO:0000313" key="3">
    <source>
        <dbReference type="EMBL" id="TVU32853.1"/>
    </source>
</evidence>
<dbReference type="Gramene" id="TVU32853">
    <property type="protein sequence ID" value="TVU32853"/>
    <property type="gene ID" value="EJB05_24612"/>
</dbReference>
<feature type="compositionally biased region" description="Low complexity" evidence="2">
    <location>
        <begin position="167"/>
        <end position="179"/>
    </location>
</feature>
<comment type="caution">
    <text evidence="3">The sequence shown here is derived from an EMBL/GenBank/DDBJ whole genome shotgun (WGS) entry which is preliminary data.</text>
</comment>
<reference evidence="3 4" key="1">
    <citation type="journal article" date="2019" name="Sci. Rep.">
        <title>A high-quality genome of Eragrostis curvula grass provides insights into Poaceae evolution and supports new strategies to enhance forage quality.</title>
        <authorList>
            <person name="Carballo J."/>
            <person name="Santos B.A.C.M."/>
            <person name="Zappacosta D."/>
            <person name="Garbus I."/>
            <person name="Selva J.P."/>
            <person name="Gallo C.A."/>
            <person name="Diaz A."/>
            <person name="Albertini E."/>
            <person name="Caccamo M."/>
            <person name="Echenique V."/>
        </authorList>
    </citation>
    <scope>NUCLEOTIDE SEQUENCE [LARGE SCALE GENOMIC DNA]</scope>
    <source>
        <strain evidence="4">cv. Victoria</strain>
        <tissue evidence="3">Leaf</tissue>
    </source>
</reference>
<name>A0A5J9V9X2_9POAL</name>
<feature type="compositionally biased region" description="Low complexity" evidence="2">
    <location>
        <begin position="93"/>
        <end position="102"/>
    </location>
</feature>
<accession>A0A5J9V9X2</accession>
<feature type="region of interest" description="Disordered" evidence="2">
    <location>
        <begin position="166"/>
        <end position="211"/>
    </location>
</feature>
<dbReference type="InterPro" id="IPR040348">
    <property type="entry name" value="POLAR-like"/>
</dbReference>
<dbReference type="GO" id="GO:0008356">
    <property type="term" value="P:asymmetric cell division"/>
    <property type="evidence" value="ECO:0007669"/>
    <property type="project" value="InterPro"/>
</dbReference>
<feature type="compositionally biased region" description="Basic and acidic residues" evidence="2">
    <location>
        <begin position="71"/>
        <end position="82"/>
    </location>
</feature>
<dbReference type="PANTHER" id="PTHR33476">
    <property type="entry name" value="EMB|CAB62613.1"/>
    <property type="match status" value="1"/>
</dbReference>
<evidence type="ECO:0000256" key="2">
    <source>
        <dbReference type="SAM" id="MobiDB-lite"/>
    </source>
</evidence>
<keyword evidence="1" id="KW-0175">Coiled coil</keyword>
<feature type="compositionally biased region" description="Acidic residues" evidence="2">
    <location>
        <begin position="254"/>
        <end position="264"/>
    </location>
</feature>
<feature type="non-terminal residue" evidence="3">
    <location>
        <position position="1"/>
    </location>
</feature>
<feature type="region of interest" description="Disordered" evidence="2">
    <location>
        <begin position="1"/>
        <end position="51"/>
    </location>
</feature>
<feature type="region of interest" description="Disordered" evidence="2">
    <location>
        <begin position="224"/>
        <end position="271"/>
    </location>
</feature>
<protein>
    <submittedName>
        <fullName evidence="3">Uncharacterized protein</fullName>
    </submittedName>
</protein>
<gene>
    <name evidence="3" type="ORF">EJB05_24612</name>
</gene>
<feature type="coiled-coil region" evidence="1">
    <location>
        <begin position="276"/>
        <end position="322"/>
    </location>
</feature>